<dbReference type="PATRIC" id="fig|479117.4.peg.909"/>
<reference evidence="3 4" key="2">
    <citation type="submission" date="2017-12" db="EMBL/GenBank/DDBJ databases">
        <title>Phylogenetic diversity of female urinary microbiome.</title>
        <authorList>
            <person name="Thomas-White K."/>
            <person name="Wolfe A.J."/>
        </authorList>
    </citation>
    <scope>NUCLEOTIDE SEQUENCE [LARGE SCALE GENOMIC DNA]</scope>
    <source>
        <strain evidence="3 4">UMB0426</strain>
    </source>
</reference>
<name>A0A150H7P0_9MICO</name>
<feature type="region of interest" description="Disordered" evidence="1">
    <location>
        <begin position="1"/>
        <end position="21"/>
    </location>
</feature>
<dbReference type="EMBL" id="PKGO01000013">
    <property type="protein sequence ID" value="PKY69430.1"/>
    <property type="molecule type" value="Genomic_DNA"/>
</dbReference>
<dbReference type="Proteomes" id="UP000242755">
    <property type="component" value="Unassembled WGS sequence"/>
</dbReference>
<gene>
    <name evidence="2" type="ORF">Bravens_00909</name>
    <name evidence="3" type="ORF">CYJ40_10710</name>
</gene>
<dbReference type="EMBL" id="LQQC01000010">
    <property type="protein sequence ID" value="KXZ57878.1"/>
    <property type="molecule type" value="Genomic_DNA"/>
</dbReference>
<accession>A0A150H7P0</accession>
<evidence type="ECO:0000313" key="3">
    <source>
        <dbReference type="EMBL" id="PKY69430.1"/>
    </source>
</evidence>
<evidence type="ECO:0000313" key="2">
    <source>
        <dbReference type="EMBL" id="KXZ57878.1"/>
    </source>
</evidence>
<protein>
    <submittedName>
        <fullName evidence="2">Uncharacterized protein</fullName>
    </submittedName>
</protein>
<comment type="caution">
    <text evidence="2">The sequence shown here is derived from an EMBL/GenBank/DDBJ whole genome shotgun (WGS) entry which is preliminary data.</text>
</comment>
<evidence type="ECO:0000313" key="5">
    <source>
        <dbReference type="Proteomes" id="UP000243589"/>
    </source>
</evidence>
<sequence>MIGSTTPGAKPQPPPTPDREEHNLRAALDKILSAETPEAVEAAEALIDRIESILDARAS</sequence>
<keyword evidence="5" id="KW-1185">Reference proteome</keyword>
<evidence type="ECO:0000256" key="1">
    <source>
        <dbReference type="SAM" id="MobiDB-lite"/>
    </source>
</evidence>
<dbReference type="AlphaFoldDB" id="A0A150H7P0"/>
<proteinExistence type="predicted"/>
<dbReference type="Proteomes" id="UP000243589">
    <property type="component" value="Unassembled WGS sequence"/>
</dbReference>
<organism evidence="2 5">
    <name type="scientific">Brevibacterium ravenspurgense</name>
    <dbReference type="NCBI Taxonomy" id="479117"/>
    <lineage>
        <taxon>Bacteria</taxon>
        <taxon>Bacillati</taxon>
        <taxon>Actinomycetota</taxon>
        <taxon>Actinomycetes</taxon>
        <taxon>Micrococcales</taxon>
        <taxon>Brevibacteriaceae</taxon>
        <taxon>Brevibacterium</taxon>
    </lineage>
</organism>
<dbReference type="STRING" id="1176165.GCA_001584405_02132"/>
<reference evidence="2 5" key="1">
    <citation type="submission" date="2016-01" db="EMBL/GenBank/DDBJ databases">
        <title>Use of Whole Genome Sequencing to ascertain that Brevibacterium massiliense (Roux, Raoult 2009) is a later heterotypic synonym of Brevibacterium ravenspurgense (Mages 2008).</title>
        <authorList>
            <person name="Bernier A.-M."/>
            <person name="Burdz T."/>
            <person name="Huynh C."/>
            <person name="Pachecho A.L."/>
            <person name="Wiebe D."/>
            <person name="Bonner C."/>
            <person name="Bernard K."/>
        </authorList>
    </citation>
    <scope>NUCLEOTIDE SEQUENCE [LARGE SCALE GENOMIC DNA]</scope>
    <source>
        <strain evidence="2 5">CCUG56047</strain>
    </source>
</reference>
<evidence type="ECO:0000313" key="4">
    <source>
        <dbReference type="Proteomes" id="UP000242755"/>
    </source>
</evidence>
<dbReference type="RefSeq" id="WP_061944304.1">
    <property type="nucleotide sequence ID" value="NZ_JAKRCZ010000021.1"/>
</dbReference>